<comment type="subcellular location">
    <subcellularLocation>
        <location evidence="1 9">Secreted</location>
    </subcellularLocation>
</comment>
<evidence type="ECO:0000256" key="9">
    <source>
        <dbReference type="RuleBase" id="RU369114"/>
    </source>
</evidence>
<name>A0AAW3DEJ9_9AVES</name>
<reference evidence="10 11" key="1">
    <citation type="journal article" date="2014" name="Science">
        <title>Comparative genomics reveals insights into avian genome evolution and adaptation.</title>
        <authorList>
            <consortium name="Avian Genome Consortium"/>
            <person name="Zhang G."/>
            <person name="Li C."/>
            <person name="Li Q."/>
            <person name="Li B."/>
            <person name="Larkin D.M."/>
            <person name="Lee C."/>
            <person name="Storz J.F."/>
            <person name="Antunes A."/>
            <person name="Greenwold M.J."/>
            <person name="Meredith R.W."/>
            <person name="Odeen A."/>
            <person name="Cui J."/>
            <person name="Zhou Q."/>
            <person name="Xu L."/>
            <person name="Pan H."/>
            <person name="Wang Z."/>
            <person name="Jin L."/>
            <person name="Zhang P."/>
            <person name="Hu H."/>
            <person name="Yang W."/>
            <person name="Hu J."/>
            <person name="Xiao J."/>
            <person name="Yang Z."/>
            <person name="Liu Y."/>
            <person name="Xie Q."/>
            <person name="Yu H."/>
            <person name="Lian J."/>
            <person name="Wen P."/>
            <person name="Zhang F."/>
            <person name="Li H."/>
            <person name="Zeng Y."/>
            <person name="Xiong Z."/>
            <person name="Liu S."/>
            <person name="Zhou L."/>
            <person name="Huang Z."/>
            <person name="An N."/>
            <person name="Wang J."/>
            <person name="Zheng Q."/>
            <person name="Xiong Y."/>
            <person name="Wang G."/>
            <person name="Wang B."/>
            <person name="Wang J."/>
            <person name="Fan Y."/>
            <person name="da Fonseca R.R."/>
            <person name="Alfaro-Nunez A."/>
            <person name="Schubert M."/>
            <person name="Orlando L."/>
            <person name="Mourier T."/>
            <person name="Howard J.T."/>
            <person name="Ganapathy G."/>
            <person name="Pfenning A."/>
            <person name="Whitney O."/>
            <person name="Rivas M.V."/>
            <person name="Hara E."/>
            <person name="Smith J."/>
            <person name="Farre M."/>
            <person name="Narayan J."/>
            <person name="Slavov G."/>
            <person name="Romanov M.N."/>
            <person name="Borges R."/>
            <person name="Machado J.P."/>
            <person name="Khan I."/>
            <person name="Springer M.S."/>
            <person name="Gatesy J."/>
            <person name="Hoffmann F.G."/>
            <person name="Opazo J.C."/>
            <person name="Hastad O."/>
            <person name="Sawyer R.H."/>
            <person name="Kim H."/>
            <person name="Kim K.W."/>
            <person name="Kim H.J."/>
            <person name="Cho S."/>
            <person name="Li N."/>
            <person name="Huang Y."/>
            <person name="Bruford M.W."/>
            <person name="Zhan X."/>
            <person name="Dixon A."/>
            <person name="Bertelsen M.F."/>
            <person name="Derryberry E."/>
            <person name="Warren W."/>
            <person name="Wilson R.K."/>
            <person name="Li S."/>
            <person name="Ray D.A."/>
            <person name="Green R.E."/>
            <person name="O'Brien S.J."/>
            <person name="Griffin D."/>
            <person name="Johnson W.E."/>
            <person name="Haussler D."/>
            <person name="Ryder O.A."/>
            <person name="Willerslev E."/>
            <person name="Graves G.R."/>
            <person name="Alstrom P."/>
            <person name="Fjeldsa J."/>
            <person name="Mindell D.P."/>
            <person name="Edwards S.V."/>
            <person name="Braun E.L."/>
            <person name="Rahbek C."/>
            <person name="Burt D.W."/>
            <person name="Houde P."/>
            <person name="Zhang Y."/>
            <person name="Yang H."/>
            <person name="Wang J."/>
            <person name="Jarvis E.D."/>
            <person name="Gilbert M.T."/>
            <person name="Wang J."/>
        </authorList>
    </citation>
    <scope>NUCLEOTIDE SEQUENCE [LARGE SCALE GENOMIC DNA]</scope>
    <source>
        <strain evidence="10">BGI_N339</strain>
    </source>
</reference>
<dbReference type="PANTHER" id="PTHR34399:SF3">
    <property type="entry name" value="AVID PROTEIN-RELATED"/>
    <property type="match status" value="1"/>
</dbReference>
<evidence type="ECO:0000256" key="7">
    <source>
        <dbReference type="ARBA" id="ARBA00023267"/>
    </source>
</evidence>
<keyword evidence="6 9" id="KW-0325">Glycoprotein</keyword>
<feature type="non-terminal residue" evidence="10">
    <location>
        <position position="114"/>
    </location>
</feature>
<dbReference type="InterPro" id="IPR051764">
    <property type="entry name" value="Avidin/Streptavidin-rel"/>
</dbReference>
<dbReference type="InterPro" id="IPR005468">
    <property type="entry name" value="Avidin/str"/>
</dbReference>
<dbReference type="SUPFAM" id="SSF50876">
    <property type="entry name" value="Avidin/streptavidin"/>
    <property type="match status" value="1"/>
</dbReference>
<dbReference type="InterPro" id="IPR036896">
    <property type="entry name" value="Avidin-like_sf"/>
</dbReference>
<dbReference type="GO" id="GO:0005576">
    <property type="term" value="C:extracellular region"/>
    <property type="evidence" value="ECO:0007669"/>
    <property type="project" value="UniProtKB-SubCell"/>
</dbReference>
<evidence type="ECO:0000256" key="2">
    <source>
        <dbReference type="ARBA" id="ARBA00006297"/>
    </source>
</evidence>
<evidence type="ECO:0000313" key="11">
    <source>
        <dbReference type="Proteomes" id="UP000053149"/>
    </source>
</evidence>
<dbReference type="PANTHER" id="PTHR34399">
    <property type="entry name" value="AVIDIN-RELATED"/>
    <property type="match status" value="1"/>
</dbReference>
<dbReference type="EMBL" id="JMFR01012671">
    <property type="protein sequence ID" value="KFU97258.1"/>
    <property type="molecule type" value="Genomic_DNA"/>
</dbReference>
<keyword evidence="3 9" id="KW-0964">Secreted</keyword>
<comment type="function">
    <text evidence="9">Forms a strong non-covalent specific complex with biotin.</text>
</comment>
<comment type="subunit">
    <text evidence="9">Homotetramer.</text>
</comment>
<evidence type="ECO:0000256" key="1">
    <source>
        <dbReference type="ARBA" id="ARBA00004613"/>
    </source>
</evidence>
<feature type="disulfide bond" evidence="8">
    <location>
        <begin position="2"/>
        <end position="83"/>
    </location>
</feature>
<gene>
    <name evidence="10" type="ORF">N339_05147</name>
</gene>
<keyword evidence="5 8" id="KW-1015">Disulfide bond</keyword>
<feature type="non-terminal residue" evidence="10">
    <location>
        <position position="1"/>
    </location>
</feature>
<dbReference type="InterPro" id="IPR005469">
    <property type="entry name" value="Avidin"/>
</dbReference>
<evidence type="ECO:0000256" key="5">
    <source>
        <dbReference type="ARBA" id="ARBA00023157"/>
    </source>
</evidence>
<keyword evidence="4 9" id="KW-0732">Signal</keyword>
<keyword evidence="11" id="KW-1185">Reference proteome</keyword>
<evidence type="ECO:0000256" key="6">
    <source>
        <dbReference type="ARBA" id="ARBA00023180"/>
    </source>
</evidence>
<dbReference type="AlphaFoldDB" id="A0AAW3DEJ9"/>
<dbReference type="GO" id="GO:0009374">
    <property type="term" value="F:biotin binding"/>
    <property type="evidence" value="ECO:0007669"/>
    <property type="project" value="UniProtKB-UniRule"/>
</dbReference>
<dbReference type="PROSITE" id="PS51326">
    <property type="entry name" value="AVIDIN_2"/>
    <property type="match status" value="1"/>
</dbReference>
<dbReference type="Gene3D" id="2.40.128.30">
    <property type="entry name" value="Avidin-like"/>
    <property type="match status" value="2"/>
</dbReference>
<accession>A0AAW3DEJ9</accession>
<organism evidence="10 11">
    <name type="scientific">Pterocles gutturalis</name>
    <name type="common">yellow-throated sandgrouse</name>
    <dbReference type="NCBI Taxonomy" id="240206"/>
    <lineage>
        <taxon>Eukaryota</taxon>
        <taxon>Metazoa</taxon>
        <taxon>Chordata</taxon>
        <taxon>Craniata</taxon>
        <taxon>Vertebrata</taxon>
        <taxon>Euteleostomi</taxon>
        <taxon>Archelosauria</taxon>
        <taxon>Archosauria</taxon>
        <taxon>Dinosauria</taxon>
        <taxon>Saurischia</taxon>
        <taxon>Theropoda</taxon>
        <taxon>Coelurosauria</taxon>
        <taxon>Aves</taxon>
        <taxon>Neognathae</taxon>
        <taxon>Neoaves</taxon>
        <taxon>Columbimorphae</taxon>
        <taxon>Pterocliformes</taxon>
        <taxon>Pteroclidae</taxon>
        <taxon>Pterocles</taxon>
    </lineage>
</organism>
<keyword evidence="7 9" id="KW-0092">Biotin</keyword>
<dbReference type="PRINTS" id="PR00709">
    <property type="entry name" value="AVIDIN"/>
</dbReference>
<comment type="similarity">
    <text evidence="2 9">Belongs to the avidin/streptavidin family.</text>
</comment>
<dbReference type="Proteomes" id="UP000053149">
    <property type="component" value="Unassembled WGS sequence"/>
</dbReference>
<evidence type="ECO:0000313" key="10">
    <source>
        <dbReference type="EMBL" id="KFU97258.1"/>
    </source>
</evidence>
<evidence type="ECO:0000256" key="3">
    <source>
        <dbReference type="ARBA" id="ARBA00022525"/>
    </source>
</evidence>
<protein>
    <recommendedName>
        <fullName evidence="9">Avidin</fullName>
    </recommendedName>
</protein>
<dbReference type="Pfam" id="PF01382">
    <property type="entry name" value="Avidin"/>
    <property type="match status" value="1"/>
</dbReference>
<proteinExistence type="inferred from homology"/>
<evidence type="ECO:0000256" key="8">
    <source>
        <dbReference type="PIRSR" id="PIRSR605468-51"/>
    </source>
</evidence>
<comment type="caution">
    <text evidence="10">The sequence shown here is derived from an EMBL/GenBank/DDBJ whole genome shotgun (WGS) entry which is preliminary data.</text>
</comment>
<evidence type="ECO:0000256" key="4">
    <source>
        <dbReference type="ARBA" id="ARBA00022729"/>
    </source>
</evidence>
<sequence length="114" mass="12422">QCLLSGSWRSDAGCRMVVSVLGKDGSFSGSYLPGPAAGNFEILTSPLEGSQQDAGLVLQPTFSFTVHWRLREASWTTVFLGQCYVGTNGEETLHTLWLLREAAHSASEDWKGTR</sequence>